<gene>
    <name evidence="3" type="ORF">ETQ85_02460</name>
</gene>
<dbReference type="EMBL" id="SDKK01000002">
    <property type="protein sequence ID" value="TYC61548.1"/>
    <property type="molecule type" value="Genomic_DNA"/>
</dbReference>
<evidence type="ECO:0000313" key="3">
    <source>
        <dbReference type="EMBL" id="TYC61548.1"/>
    </source>
</evidence>
<name>A0A6C2D4U6_9RHOO</name>
<evidence type="ECO:0000256" key="1">
    <source>
        <dbReference type="SAM" id="SignalP"/>
    </source>
</evidence>
<feature type="domain" description="Ice-binding protein C-terminal" evidence="2">
    <location>
        <begin position="189"/>
        <end position="212"/>
    </location>
</feature>
<dbReference type="Pfam" id="PF07589">
    <property type="entry name" value="PEP-CTERM"/>
    <property type="match status" value="1"/>
</dbReference>
<dbReference type="Proteomes" id="UP000389128">
    <property type="component" value="Unassembled WGS sequence"/>
</dbReference>
<feature type="chain" id="PRO_5025407791" evidence="1">
    <location>
        <begin position="20"/>
        <end position="213"/>
    </location>
</feature>
<dbReference type="NCBIfam" id="NF033208">
    <property type="entry name" value="choice_anch_E"/>
    <property type="match status" value="1"/>
</dbReference>
<feature type="signal peptide" evidence="1">
    <location>
        <begin position="1"/>
        <end position="19"/>
    </location>
</feature>
<dbReference type="RefSeq" id="WP_148577542.1">
    <property type="nucleotide sequence ID" value="NZ_SDKK01000002.1"/>
</dbReference>
<comment type="caution">
    <text evidence="3">The sequence shown here is derived from an EMBL/GenBank/DDBJ whole genome shotgun (WGS) entry which is preliminary data.</text>
</comment>
<organism evidence="3 4">
    <name type="scientific">Zoogloea oleivorans</name>
    <dbReference type="NCBI Taxonomy" id="1552750"/>
    <lineage>
        <taxon>Bacteria</taxon>
        <taxon>Pseudomonadati</taxon>
        <taxon>Pseudomonadota</taxon>
        <taxon>Betaproteobacteria</taxon>
        <taxon>Rhodocyclales</taxon>
        <taxon>Zoogloeaceae</taxon>
        <taxon>Zoogloea</taxon>
    </lineage>
</organism>
<dbReference type="NCBIfam" id="TIGR02595">
    <property type="entry name" value="PEP_CTERM"/>
    <property type="match status" value="1"/>
</dbReference>
<dbReference type="InterPro" id="IPR013424">
    <property type="entry name" value="Ice-binding_C"/>
</dbReference>
<evidence type="ECO:0000259" key="2">
    <source>
        <dbReference type="Pfam" id="PF07589"/>
    </source>
</evidence>
<keyword evidence="4" id="KW-1185">Reference proteome</keyword>
<dbReference type="AlphaFoldDB" id="A0A6C2D4U6"/>
<proteinExistence type="predicted"/>
<reference evidence="3 4" key="1">
    <citation type="submission" date="2019-01" db="EMBL/GenBank/DDBJ databases">
        <title>Zoogloea oleivorans genome sequencing and assembly.</title>
        <authorList>
            <person name="Tancsics A."/>
            <person name="Farkas M."/>
            <person name="Kriszt B."/>
            <person name="Maroti G."/>
            <person name="Horvath B."/>
        </authorList>
    </citation>
    <scope>NUCLEOTIDE SEQUENCE [LARGE SCALE GENOMIC DNA]</scope>
    <source>
        <strain evidence="3 4">Buc</strain>
    </source>
</reference>
<evidence type="ECO:0000313" key="4">
    <source>
        <dbReference type="Proteomes" id="UP000389128"/>
    </source>
</evidence>
<accession>A0A6C2D4U6</accession>
<keyword evidence="1" id="KW-0732">Signal</keyword>
<dbReference type="OrthoDB" id="8708196at2"/>
<sequence>MKKQLLALSLVALAGGAQAATISFSDSYGLATTNWSQELTLQKFDTTLGHLNSVTFNYGGDVLTTLRVESLDATSSTITATSGAALIFGGPLSQTLSIGGSGNILLSAFDGIIDFGGTSGAIVGPFSASKSETLTLLNALSAFQGLDTYGITVNAQGQTSASGAGNLLTQVSTAALAQITVTYDYSTTTVPEPASMALVGLGMMGLAAIRRRK</sequence>
<protein>
    <submittedName>
        <fullName evidence="3">PEP-CTERM sorting domain-containing protein</fullName>
    </submittedName>
</protein>